<gene>
    <name evidence="1" type="ORF">E5082_19830</name>
</gene>
<name>A0A4Z1DDR3_STRGP</name>
<dbReference type="RefSeq" id="WP_135792595.1">
    <property type="nucleotide sequence ID" value="NZ_BNBQ01000008.1"/>
</dbReference>
<protein>
    <submittedName>
        <fullName evidence="1">Uncharacterized protein</fullName>
    </submittedName>
</protein>
<dbReference type="Proteomes" id="UP000298513">
    <property type="component" value="Unassembled WGS sequence"/>
</dbReference>
<keyword evidence="2" id="KW-1185">Reference proteome</keyword>
<sequence length="240" mass="27077">MRTPELVAALAEIDVVFNGEASRAEFGCARHCCTAEDAAYLRTPHTRLPAELLNRFLHKSPQHFADHAAAMRRLLPQSAHALADGTLEDAGWMPLGLSRVDWRSWRGPQARAVEAFFGAWWREALGAAEPPYPVRDIFEICCSVLGEAAPLLAAWEAGPEADAHVADCVEWWSDDLLADRWPFTWWRPDDEPRARAELQTWLGERAPARLRPLGLTDLADRTALLALPYDARWNDPYWSR</sequence>
<accession>A0A4Z1DDR3</accession>
<evidence type="ECO:0000313" key="1">
    <source>
        <dbReference type="EMBL" id="TGN80647.1"/>
    </source>
</evidence>
<reference evidence="1 2" key="1">
    <citation type="submission" date="2019-04" db="EMBL/GenBank/DDBJ databases">
        <title>Streptomyces sp. nov. Bv016 isolated from bark of Buahinia variegata.</title>
        <authorList>
            <person name="Kanchanasin P."/>
            <person name="Tanasupawat S."/>
            <person name="Yuki M."/>
            <person name="Kudo T."/>
        </authorList>
    </citation>
    <scope>NUCLEOTIDE SEQUENCE [LARGE SCALE GENOMIC DNA]</scope>
    <source>
        <strain evidence="1 2">JCM 4765</strain>
    </source>
</reference>
<evidence type="ECO:0000313" key="2">
    <source>
        <dbReference type="Proteomes" id="UP000298513"/>
    </source>
</evidence>
<dbReference type="EMBL" id="SRRU01000007">
    <property type="protein sequence ID" value="TGN80647.1"/>
    <property type="molecule type" value="Genomic_DNA"/>
</dbReference>
<comment type="caution">
    <text evidence="1">The sequence shown here is derived from an EMBL/GenBank/DDBJ whole genome shotgun (WGS) entry which is preliminary data.</text>
</comment>
<dbReference type="AlphaFoldDB" id="A0A4Z1DDR3"/>
<proteinExistence type="predicted"/>
<organism evidence="1 2">
    <name type="scientific">Streptomyces griseoluteus</name>
    <dbReference type="NCBI Taxonomy" id="29306"/>
    <lineage>
        <taxon>Bacteria</taxon>
        <taxon>Bacillati</taxon>
        <taxon>Actinomycetota</taxon>
        <taxon>Actinomycetes</taxon>
        <taxon>Kitasatosporales</taxon>
        <taxon>Streptomycetaceae</taxon>
        <taxon>Streptomyces</taxon>
    </lineage>
</organism>
<dbReference type="GeneID" id="91532977"/>